<comment type="caution">
    <text evidence="2">The sequence shown here is derived from an EMBL/GenBank/DDBJ whole genome shotgun (WGS) entry which is preliminary data.</text>
</comment>
<evidence type="ECO:0000259" key="1">
    <source>
        <dbReference type="Pfam" id="PF13649"/>
    </source>
</evidence>
<protein>
    <submittedName>
        <fullName evidence="2">Methyltransferase domain-containing protein</fullName>
    </submittedName>
</protein>
<reference evidence="3" key="1">
    <citation type="journal article" date="2019" name="Int. J. Syst. Evol. Microbiol.">
        <title>The Global Catalogue of Microorganisms (GCM) 10K type strain sequencing project: providing services to taxonomists for standard genome sequencing and annotation.</title>
        <authorList>
            <consortium name="The Broad Institute Genomics Platform"/>
            <consortium name="The Broad Institute Genome Sequencing Center for Infectious Disease"/>
            <person name="Wu L."/>
            <person name="Ma J."/>
        </authorList>
    </citation>
    <scope>NUCLEOTIDE SEQUENCE [LARGE SCALE GENOMIC DNA]</scope>
    <source>
        <strain evidence="3">JCM 9687</strain>
    </source>
</reference>
<proteinExistence type="predicted"/>
<keyword evidence="2" id="KW-0808">Transferase</keyword>
<keyword evidence="3" id="KW-1185">Reference proteome</keyword>
<dbReference type="Pfam" id="PF13649">
    <property type="entry name" value="Methyltransf_25"/>
    <property type="match status" value="1"/>
</dbReference>
<name>A0ABP6RVH4_9PSEU</name>
<dbReference type="CDD" id="cd02440">
    <property type="entry name" value="AdoMet_MTases"/>
    <property type="match status" value="1"/>
</dbReference>
<sequence>MAEQPEIVIAPSNAAQSRAWDGDQGEFWAERAERFDEGVAAYHELFLDAAEIGPAARVLDVGCGSGKVTRDAARRAAAGWAHGVDLSAPLVDLARVLAQREGVANASFERADAQVHPFPTVDLVLSRHGAMFFGAPRDAFTHLGRALAPGGGLALLTWQPAEHNPWMGGFRSALSGGREGAPPVDGPGPLSMSEPAVVRALLESAGFERVRLDGLRERMYFGRDAADAFRFVTGQFSGLLAGLEAAQRERAEARLLALLTEHESERGVLFESAAWLVRARRP</sequence>
<feature type="domain" description="Methyltransferase" evidence="1">
    <location>
        <begin position="58"/>
        <end position="151"/>
    </location>
</feature>
<organism evidence="2 3">
    <name type="scientific">Saccharopolyspora gregorii</name>
    <dbReference type="NCBI Taxonomy" id="33914"/>
    <lineage>
        <taxon>Bacteria</taxon>
        <taxon>Bacillati</taxon>
        <taxon>Actinomycetota</taxon>
        <taxon>Actinomycetes</taxon>
        <taxon>Pseudonocardiales</taxon>
        <taxon>Pseudonocardiaceae</taxon>
        <taxon>Saccharopolyspora</taxon>
    </lineage>
</organism>
<evidence type="ECO:0000313" key="3">
    <source>
        <dbReference type="Proteomes" id="UP001500483"/>
    </source>
</evidence>
<dbReference type="Proteomes" id="UP001500483">
    <property type="component" value="Unassembled WGS sequence"/>
</dbReference>
<dbReference type="EMBL" id="BAAAYK010000038">
    <property type="protein sequence ID" value="GAA3358682.1"/>
    <property type="molecule type" value="Genomic_DNA"/>
</dbReference>
<dbReference type="GO" id="GO:0008168">
    <property type="term" value="F:methyltransferase activity"/>
    <property type="evidence" value="ECO:0007669"/>
    <property type="project" value="UniProtKB-KW"/>
</dbReference>
<dbReference type="RefSeq" id="WP_344927393.1">
    <property type="nucleotide sequence ID" value="NZ_BAAAYK010000038.1"/>
</dbReference>
<dbReference type="SUPFAM" id="SSF53335">
    <property type="entry name" value="S-adenosyl-L-methionine-dependent methyltransferases"/>
    <property type="match status" value="1"/>
</dbReference>
<dbReference type="InterPro" id="IPR029063">
    <property type="entry name" value="SAM-dependent_MTases_sf"/>
</dbReference>
<dbReference type="GO" id="GO:0032259">
    <property type="term" value="P:methylation"/>
    <property type="evidence" value="ECO:0007669"/>
    <property type="project" value="UniProtKB-KW"/>
</dbReference>
<evidence type="ECO:0000313" key="2">
    <source>
        <dbReference type="EMBL" id="GAA3358682.1"/>
    </source>
</evidence>
<dbReference type="PANTHER" id="PTHR43591">
    <property type="entry name" value="METHYLTRANSFERASE"/>
    <property type="match status" value="1"/>
</dbReference>
<dbReference type="Gene3D" id="3.40.50.150">
    <property type="entry name" value="Vaccinia Virus protein VP39"/>
    <property type="match status" value="1"/>
</dbReference>
<dbReference type="InterPro" id="IPR041698">
    <property type="entry name" value="Methyltransf_25"/>
</dbReference>
<keyword evidence="2" id="KW-0489">Methyltransferase</keyword>
<gene>
    <name evidence="2" type="ORF">GCM10020366_31680</name>
</gene>
<accession>A0ABP6RVH4</accession>